<dbReference type="InterPro" id="IPR029063">
    <property type="entry name" value="SAM-dependent_MTases_sf"/>
</dbReference>
<dbReference type="InterPro" id="IPR000241">
    <property type="entry name" value="RlmKL-like_Mtase"/>
</dbReference>
<feature type="domain" description="Ribosomal RNA large subunit methyltransferase K/L-like methyltransferase" evidence="1">
    <location>
        <begin position="139"/>
        <end position="263"/>
    </location>
</feature>
<dbReference type="EMBL" id="SLXQ01000013">
    <property type="protein sequence ID" value="TCP46747.1"/>
    <property type="molecule type" value="Genomic_DNA"/>
</dbReference>
<dbReference type="OrthoDB" id="1637728at2"/>
<dbReference type="RefSeq" id="WP_132879434.1">
    <property type="nucleotide sequence ID" value="NZ_SLXQ01000013.1"/>
</dbReference>
<dbReference type="SUPFAM" id="SSF53335">
    <property type="entry name" value="S-adenosyl-L-methionine-dependent methyltransferases"/>
    <property type="match status" value="1"/>
</dbReference>
<keyword evidence="3" id="KW-1185">Reference proteome</keyword>
<organism evidence="2 3">
    <name type="scientific">Tamaricihabitans halophyticus</name>
    <dbReference type="NCBI Taxonomy" id="1262583"/>
    <lineage>
        <taxon>Bacteria</taxon>
        <taxon>Bacillati</taxon>
        <taxon>Actinomycetota</taxon>
        <taxon>Actinomycetes</taxon>
        <taxon>Pseudonocardiales</taxon>
        <taxon>Pseudonocardiaceae</taxon>
        <taxon>Tamaricihabitans</taxon>
    </lineage>
</organism>
<name>A0A4R2QCQ9_9PSEU</name>
<dbReference type="GO" id="GO:0032259">
    <property type="term" value="P:methylation"/>
    <property type="evidence" value="ECO:0007669"/>
    <property type="project" value="UniProtKB-KW"/>
</dbReference>
<keyword evidence="2" id="KW-0489">Methyltransferase</keyword>
<sequence length="345" mass="38686">MQKYAILVLPAANRVYTANSVQLMRAELAVFGGTVLEGTIENVAEETIGGVDYLTFHTGRLTERDVAYLSNLSSLYALFEVTEDALRPITVRRLDRYDSDLLTIQKYSGKTNELFTKLLFNTTALSTDRPAELLDKPLRVFDPMCGRGTTLNQAIMYGGDASGMDLATKDFEEYERFLRTWLKNKRIKHRATSGQIRRNKVTLGKHLEVEFAADKDAYKAGQTQHLRFVHADTTRCAEHFRPREFDLIVTDAPYGVQHGSRRAAGAAPARRPAELLAEAIPQWAELLRPGGAIGISWNTYVLRTDDLHQLLAAAGFEIRHAELDFAHRVDQAITRNLVLAHKPAS</sequence>
<evidence type="ECO:0000313" key="2">
    <source>
        <dbReference type="EMBL" id="TCP46747.1"/>
    </source>
</evidence>
<reference evidence="2 3" key="1">
    <citation type="submission" date="2019-03" db="EMBL/GenBank/DDBJ databases">
        <title>Genomic Encyclopedia of Type Strains, Phase IV (KMG-IV): sequencing the most valuable type-strain genomes for metagenomic binning, comparative biology and taxonomic classification.</title>
        <authorList>
            <person name="Goeker M."/>
        </authorList>
    </citation>
    <scope>NUCLEOTIDE SEQUENCE [LARGE SCALE GENOMIC DNA]</scope>
    <source>
        <strain evidence="2 3">DSM 45765</strain>
    </source>
</reference>
<accession>A0A4R2QCQ9</accession>
<dbReference type="Gene3D" id="3.40.50.150">
    <property type="entry name" value="Vaccinia Virus protein VP39"/>
    <property type="match status" value="1"/>
</dbReference>
<dbReference type="GO" id="GO:0008168">
    <property type="term" value="F:methyltransferase activity"/>
    <property type="evidence" value="ECO:0007669"/>
    <property type="project" value="UniProtKB-KW"/>
</dbReference>
<dbReference type="Proteomes" id="UP000294911">
    <property type="component" value="Unassembled WGS sequence"/>
</dbReference>
<dbReference type="Pfam" id="PF01170">
    <property type="entry name" value="UPF0020"/>
    <property type="match status" value="1"/>
</dbReference>
<comment type="caution">
    <text evidence="2">The sequence shown here is derived from an EMBL/GenBank/DDBJ whole genome shotgun (WGS) entry which is preliminary data.</text>
</comment>
<keyword evidence="2" id="KW-0808">Transferase</keyword>
<dbReference type="AlphaFoldDB" id="A0A4R2QCQ9"/>
<protein>
    <submittedName>
        <fullName evidence="2">Putative RNA methylase family UPF0020</fullName>
    </submittedName>
</protein>
<evidence type="ECO:0000259" key="1">
    <source>
        <dbReference type="Pfam" id="PF01170"/>
    </source>
</evidence>
<gene>
    <name evidence="2" type="ORF">EV191_11323</name>
</gene>
<evidence type="ECO:0000313" key="3">
    <source>
        <dbReference type="Proteomes" id="UP000294911"/>
    </source>
</evidence>
<proteinExistence type="predicted"/>